<evidence type="ECO:0000313" key="3">
    <source>
        <dbReference type="Proteomes" id="UP000288943"/>
    </source>
</evidence>
<evidence type="ECO:0000313" key="1">
    <source>
        <dbReference type="EMBL" id="MCY9599384.1"/>
    </source>
</evidence>
<dbReference type="InterPro" id="IPR036638">
    <property type="entry name" value="HLH_DNA-bd_sf"/>
</dbReference>
<dbReference type="RefSeq" id="WP_016423556.1">
    <property type="nucleotide sequence ID" value="NZ_BQWH01000032.1"/>
</dbReference>
<organism evidence="2 3">
    <name type="scientific">Paenibacillus chitinolyticus</name>
    <dbReference type="NCBI Taxonomy" id="79263"/>
    <lineage>
        <taxon>Bacteria</taxon>
        <taxon>Bacillati</taxon>
        <taxon>Bacillota</taxon>
        <taxon>Bacilli</taxon>
        <taxon>Bacillales</taxon>
        <taxon>Paenibacillaceae</taxon>
        <taxon>Paenibacillus</taxon>
    </lineage>
</organism>
<dbReference type="InterPro" id="IPR018540">
    <property type="entry name" value="Spo0E-like"/>
</dbReference>
<dbReference type="Pfam" id="PF09388">
    <property type="entry name" value="SpoOE-like"/>
    <property type="match status" value="1"/>
</dbReference>
<reference evidence="2 3" key="1">
    <citation type="submission" date="2018-01" db="EMBL/GenBank/DDBJ databases">
        <title>The whole genome sequencing and assembly of Paenibacillus chitinolyticus KCCM 41400 strain.</title>
        <authorList>
            <person name="Kim J.-Y."/>
            <person name="Park M.-K."/>
            <person name="Lee Y.-J."/>
            <person name="Yi H."/>
            <person name="Bahn Y.-S."/>
            <person name="Kim J.F."/>
            <person name="Lee D.-W."/>
        </authorList>
    </citation>
    <scope>NUCLEOTIDE SEQUENCE [LARGE SCALE GENOMIC DNA]</scope>
    <source>
        <strain evidence="2 3">KCCM 41400</strain>
    </source>
</reference>
<gene>
    <name evidence="1" type="ORF">M5X16_26940</name>
    <name evidence="2" type="ORF">PC41400_25515</name>
</gene>
<evidence type="ECO:0000313" key="2">
    <source>
        <dbReference type="EMBL" id="QAV20860.1"/>
    </source>
</evidence>
<accession>A0A410X2L6</accession>
<evidence type="ECO:0000313" key="4">
    <source>
        <dbReference type="Proteomes" id="UP001527202"/>
    </source>
</evidence>
<dbReference type="KEGG" id="pchi:PC41400_25515"/>
<dbReference type="InterPro" id="IPR037208">
    <property type="entry name" value="Spo0E-like_sf"/>
</dbReference>
<dbReference type="SUPFAM" id="SSF140500">
    <property type="entry name" value="BAS1536-like"/>
    <property type="match status" value="1"/>
</dbReference>
<proteinExistence type="predicted"/>
<dbReference type="Proteomes" id="UP000288943">
    <property type="component" value="Chromosome"/>
</dbReference>
<dbReference type="GO" id="GO:0046983">
    <property type="term" value="F:protein dimerization activity"/>
    <property type="evidence" value="ECO:0007669"/>
    <property type="project" value="InterPro"/>
</dbReference>
<name>A0A410X2L6_9BACL</name>
<dbReference type="GO" id="GO:0043937">
    <property type="term" value="P:regulation of sporulation"/>
    <property type="evidence" value="ECO:0007669"/>
    <property type="project" value="InterPro"/>
</dbReference>
<sequence>MQQSEEWECRQKLDVRIEQLRSQMVENGMKYGFLHPSVQHDSRRLDKLILRYYQLERGESPLETKLE</sequence>
<dbReference type="EMBL" id="CP026520">
    <property type="protein sequence ID" value="QAV20860.1"/>
    <property type="molecule type" value="Genomic_DNA"/>
</dbReference>
<keyword evidence="4" id="KW-1185">Reference proteome</keyword>
<dbReference type="OrthoDB" id="2470271at2"/>
<reference evidence="1 4" key="2">
    <citation type="submission" date="2022-05" db="EMBL/GenBank/DDBJ databases">
        <title>Genome Sequencing of Bee-Associated Microbes.</title>
        <authorList>
            <person name="Dunlap C."/>
        </authorList>
    </citation>
    <scope>NUCLEOTIDE SEQUENCE [LARGE SCALE GENOMIC DNA]</scope>
    <source>
        <strain evidence="1 4">NRRL B-23120</strain>
    </source>
</reference>
<dbReference type="GeneID" id="95378153"/>
<dbReference type="EMBL" id="JAMDMJ010000042">
    <property type="protein sequence ID" value="MCY9599384.1"/>
    <property type="molecule type" value="Genomic_DNA"/>
</dbReference>
<protein>
    <submittedName>
        <fullName evidence="1">Aspartyl-phosphate phosphatase Spo0E family protein</fullName>
    </submittedName>
    <submittedName>
        <fullName evidence="2">Spo0E family sporulation regulatory protein-aspartic acid phosphatase</fullName>
    </submittedName>
</protein>
<dbReference type="Proteomes" id="UP001527202">
    <property type="component" value="Unassembled WGS sequence"/>
</dbReference>
<dbReference type="AlphaFoldDB" id="A0A410X2L6"/>
<dbReference type="Gene3D" id="4.10.280.10">
    <property type="entry name" value="Helix-loop-helix DNA-binding domain"/>
    <property type="match status" value="1"/>
</dbReference>